<dbReference type="PANTHER" id="PTHR38471:SF2">
    <property type="entry name" value="FOUR HELIX BUNDLE PROTEIN"/>
    <property type="match status" value="1"/>
</dbReference>
<protein>
    <recommendedName>
        <fullName evidence="3">Four helix bundle protein</fullName>
    </recommendedName>
</protein>
<dbReference type="PANTHER" id="PTHR38471">
    <property type="entry name" value="FOUR HELIX BUNDLE PROTEIN"/>
    <property type="match status" value="1"/>
</dbReference>
<dbReference type="AlphaFoldDB" id="A0A2M7W246"/>
<dbReference type="EMBL" id="PFQB01000055">
    <property type="protein sequence ID" value="PJA14307.1"/>
    <property type="molecule type" value="Genomic_DNA"/>
</dbReference>
<dbReference type="Pfam" id="PF05635">
    <property type="entry name" value="23S_rRNA_IVP"/>
    <property type="match status" value="1"/>
</dbReference>
<accession>A0A2M7W246</accession>
<gene>
    <name evidence="1" type="ORF">COX64_02320</name>
</gene>
<dbReference type="Proteomes" id="UP000228952">
    <property type="component" value="Unassembled WGS sequence"/>
</dbReference>
<comment type="caution">
    <text evidence="1">The sequence shown here is derived from an EMBL/GenBank/DDBJ whole genome shotgun (WGS) entry which is preliminary data.</text>
</comment>
<dbReference type="InterPro" id="IPR036583">
    <property type="entry name" value="23S_rRNA_IVS_sf"/>
</dbReference>
<evidence type="ECO:0000313" key="2">
    <source>
        <dbReference type="Proteomes" id="UP000228952"/>
    </source>
</evidence>
<sequence>MEFKSVLRERSFRAGVSLLRILYEVQKVHCEYNLTNQLIRSATSIHANLQESRGSGSRRDFGAKIIISRKECFETISWLEFLRELSFIEILTANRYITEYTEILKMLNSTLRSLNR</sequence>
<dbReference type="Gene3D" id="1.20.1440.60">
    <property type="entry name" value="23S rRNA-intervening sequence"/>
    <property type="match status" value="1"/>
</dbReference>
<reference evidence="2" key="1">
    <citation type="submission" date="2017-09" db="EMBL/GenBank/DDBJ databases">
        <title>Depth-based differentiation of microbial function through sediment-hosted aquifers and enrichment of novel symbionts in the deep terrestrial subsurface.</title>
        <authorList>
            <person name="Probst A.J."/>
            <person name="Ladd B."/>
            <person name="Jarett J.K."/>
            <person name="Geller-Mcgrath D.E."/>
            <person name="Sieber C.M.K."/>
            <person name="Emerson J.B."/>
            <person name="Anantharaman K."/>
            <person name="Thomas B.C."/>
            <person name="Malmstrom R."/>
            <person name="Stieglmeier M."/>
            <person name="Klingl A."/>
            <person name="Woyke T."/>
            <person name="Ryan C.M."/>
            <person name="Banfield J.F."/>
        </authorList>
    </citation>
    <scope>NUCLEOTIDE SEQUENCE [LARGE SCALE GENOMIC DNA]</scope>
</reference>
<dbReference type="SUPFAM" id="SSF158446">
    <property type="entry name" value="IVS-encoded protein-like"/>
    <property type="match status" value="1"/>
</dbReference>
<evidence type="ECO:0008006" key="3">
    <source>
        <dbReference type="Google" id="ProtNLM"/>
    </source>
</evidence>
<dbReference type="NCBIfam" id="TIGR02436">
    <property type="entry name" value="four helix bundle protein"/>
    <property type="match status" value="1"/>
</dbReference>
<proteinExistence type="predicted"/>
<evidence type="ECO:0000313" key="1">
    <source>
        <dbReference type="EMBL" id="PJA14307.1"/>
    </source>
</evidence>
<organism evidence="1 2">
    <name type="scientific">Candidatus Dojkabacteria bacterium CG_4_10_14_0_2_um_filter_Dojkabacteria_WS6_41_15</name>
    <dbReference type="NCBI Taxonomy" id="2014249"/>
    <lineage>
        <taxon>Bacteria</taxon>
        <taxon>Candidatus Dojkabacteria</taxon>
    </lineage>
</organism>
<dbReference type="InterPro" id="IPR012657">
    <property type="entry name" value="23S_rRNA-intervening_sequence"/>
</dbReference>
<name>A0A2M7W246_9BACT</name>